<gene>
    <name evidence="1" type="ORF">METZ01_LOCUS337923</name>
</gene>
<protein>
    <submittedName>
        <fullName evidence="1">Uncharacterized protein</fullName>
    </submittedName>
</protein>
<dbReference type="AlphaFoldDB" id="A0A382QHR5"/>
<organism evidence="1">
    <name type="scientific">marine metagenome</name>
    <dbReference type="NCBI Taxonomy" id="408172"/>
    <lineage>
        <taxon>unclassified sequences</taxon>
        <taxon>metagenomes</taxon>
        <taxon>ecological metagenomes</taxon>
    </lineage>
</organism>
<feature type="non-terminal residue" evidence="1">
    <location>
        <position position="86"/>
    </location>
</feature>
<reference evidence="1" key="1">
    <citation type="submission" date="2018-05" db="EMBL/GenBank/DDBJ databases">
        <authorList>
            <person name="Lanie J.A."/>
            <person name="Ng W.-L."/>
            <person name="Kazmierczak K.M."/>
            <person name="Andrzejewski T.M."/>
            <person name="Davidsen T.M."/>
            <person name="Wayne K.J."/>
            <person name="Tettelin H."/>
            <person name="Glass J.I."/>
            <person name="Rusch D."/>
            <person name="Podicherti R."/>
            <person name="Tsui H.-C.T."/>
            <person name="Winkler M.E."/>
        </authorList>
    </citation>
    <scope>NUCLEOTIDE SEQUENCE</scope>
</reference>
<proteinExistence type="predicted"/>
<name>A0A382QHR5_9ZZZZ</name>
<dbReference type="EMBL" id="UINC01114630">
    <property type="protein sequence ID" value="SVC85069.1"/>
    <property type="molecule type" value="Genomic_DNA"/>
</dbReference>
<sequence length="86" mass="9696">MCCLLRQLTQSNAFCCTFGFFTILSVYPPIRCLKEWQPNVYPPSKNTFRVITKVPTPIPKSPSKGLPSNHIESHASYPNTKINIIA</sequence>
<accession>A0A382QHR5</accession>
<evidence type="ECO:0000313" key="1">
    <source>
        <dbReference type="EMBL" id="SVC85069.1"/>
    </source>
</evidence>